<protein>
    <submittedName>
        <fullName evidence="1">Uncharacterized protein</fullName>
    </submittedName>
</protein>
<evidence type="ECO:0000313" key="2">
    <source>
        <dbReference type="Proteomes" id="UP001055811"/>
    </source>
</evidence>
<sequence length="104" mass="11647">MVEGGRRWKHSHRLQWLKAEEGGEKLAILWKKGDRVTRVDGGSGGDSYKFRSGGGFRVRKRAILQVADGGVEREVDTVAIRVWDLYTLAIRVPCSGLHQMVVLS</sequence>
<reference evidence="2" key="1">
    <citation type="journal article" date="2022" name="Mol. Ecol. Resour.">
        <title>The genomes of chicory, endive, great burdock and yacon provide insights into Asteraceae palaeo-polyploidization history and plant inulin production.</title>
        <authorList>
            <person name="Fan W."/>
            <person name="Wang S."/>
            <person name="Wang H."/>
            <person name="Wang A."/>
            <person name="Jiang F."/>
            <person name="Liu H."/>
            <person name="Zhao H."/>
            <person name="Xu D."/>
            <person name="Zhang Y."/>
        </authorList>
    </citation>
    <scope>NUCLEOTIDE SEQUENCE [LARGE SCALE GENOMIC DNA]</scope>
    <source>
        <strain evidence="2">cv. Punajuju</strain>
    </source>
</reference>
<accession>A0ACB9DZ24</accession>
<evidence type="ECO:0000313" key="1">
    <source>
        <dbReference type="EMBL" id="KAI3751815.1"/>
    </source>
</evidence>
<reference evidence="1 2" key="2">
    <citation type="journal article" date="2022" name="Mol. Ecol. Resour.">
        <title>The genomes of chicory, endive, great burdock and yacon provide insights into Asteraceae paleo-polyploidization history and plant inulin production.</title>
        <authorList>
            <person name="Fan W."/>
            <person name="Wang S."/>
            <person name="Wang H."/>
            <person name="Wang A."/>
            <person name="Jiang F."/>
            <person name="Liu H."/>
            <person name="Zhao H."/>
            <person name="Xu D."/>
            <person name="Zhang Y."/>
        </authorList>
    </citation>
    <scope>NUCLEOTIDE SEQUENCE [LARGE SCALE GENOMIC DNA]</scope>
    <source>
        <strain evidence="2">cv. Punajuju</strain>
        <tissue evidence="1">Leaves</tissue>
    </source>
</reference>
<proteinExistence type="predicted"/>
<dbReference type="Proteomes" id="UP001055811">
    <property type="component" value="Linkage Group LG04"/>
</dbReference>
<dbReference type="EMBL" id="CM042012">
    <property type="protein sequence ID" value="KAI3751815.1"/>
    <property type="molecule type" value="Genomic_DNA"/>
</dbReference>
<organism evidence="1 2">
    <name type="scientific">Cichorium intybus</name>
    <name type="common">Chicory</name>
    <dbReference type="NCBI Taxonomy" id="13427"/>
    <lineage>
        <taxon>Eukaryota</taxon>
        <taxon>Viridiplantae</taxon>
        <taxon>Streptophyta</taxon>
        <taxon>Embryophyta</taxon>
        <taxon>Tracheophyta</taxon>
        <taxon>Spermatophyta</taxon>
        <taxon>Magnoliopsida</taxon>
        <taxon>eudicotyledons</taxon>
        <taxon>Gunneridae</taxon>
        <taxon>Pentapetalae</taxon>
        <taxon>asterids</taxon>
        <taxon>campanulids</taxon>
        <taxon>Asterales</taxon>
        <taxon>Asteraceae</taxon>
        <taxon>Cichorioideae</taxon>
        <taxon>Cichorieae</taxon>
        <taxon>Cichoriinae</taxon>
        <taxon>Cichorium</taxon>
    </lineage>
</organism>
<comment type="caution">
    <text evidence="1">The sequence shown here is derived from an EMBL/GenBank/DDBJ whole genome shotgun (WGS) entry which is preliminary data.</text>
</comment>
<name>A0ACB9DZ24_CICIN</name>
<keyword evidence="2" id="KW-1185">Reference proteome</keyword>
<gene>
    <name evidence="1" type="ORF">L2E82_22906</name>
</gene>